<dbReference type="SUPFAM" id="SSF54427">
    <property type="entry name" value="NTF2-like"/>
    <property type="match status" value="1"/>
</dbReference>
<gene>
    <name evidence="3" type="ORF">ACFSTE_10380</name>
</gene>
<dbReference type="Gene3D" id="3.10.450.50">
    <property type="match status" value="1"/>
</dbReference>
<evidence type="ECO:0000313" key="3">
    <source>
        <dbReference type="EMBL" id="MFD2591230.1"/>
    </source>
</evidence>
<evidence type="ECO:0000313" key="4">
    <source>
        <dbReference type="Proteomes" id="UP001597459"/>
    </source>
</evidence>
<keyword evidence="1" id="KW-0732">Signal</keyword>
<feature type="domain" description="SnoaL-like" evidence="2">
    <location>
        <begin position="34"/>
        <end position="133"/>
    </location>
</feature>
<accession>A0ABW5N6I5</accession>
<proteinExistence type="predicted"/>
<dbReference type="EMBL" id="JBHULX010000017">
    <property type="protein sequence ID" value="MFD2591230.1"/>
    <property type="molecule type" value="Genomic_DNA"/>
</dbReference>
<sequence>MKRYQIPTLFLCIVSFAGYAQTENIEDISRALAQQQLEAYNKRNIDEFLIPYSDSIKVYTYPNELRYQGKETMRKRYAGFFERTPDLHCEVVSRTVYGNVVIDKEALTGIGKDKSKIREALAIYTIEYGKISEVRFVRKPKQ</sequence>
<evidence type="ECO:0000259" key="2">
    <source>
        <dbReference type="Pfam" id="PF12680"/>
    </source>
</evidence>
<keyword evidence="4" id="KW-1185">Reference proteome</keyword>
<feature type="chain" id="PRO_5045144037" evidence="1">
    <location>
        <begin position="21"/>
        <end position="142"/>
    </location>
</feature>
<dbReference type="InterPro" id="IPR032710">
    <property type="entry name" value="NTF2-like_dom_sf"/>
</dbReference>
<protein>
    <submittedName>
        <fullName evidence="3">Nuclear transport factor 2 family protein</fullName>
    </submittedName>
</protein>
<dbReference type="Proteomes" id="UP001597459">
    <property type="component" value="Unassembled WGS sequence"/>
</dbReference>
<dbReference type="Pfam" id="PF12680">
    <property type="entry name" value="SnoaL_2"/>
    <property type="match status" value="1"/>
</dbReference>
<dbReference type="InterPro" id="IPR037401">
    <property type="entry name" value="SnoaL-like"/>
</dbReference>
<feature type="signal peptide" evidence="1">
    <location>
        <begin position="1"/>
        <end position="20"/>
    </location>
</feature>
<reference evidence="4" key="1">
    <citation type="journal article" date="2019" name="Int. J. Syst. Evol. Microbiol.">
        <title>The Global Catalogue of Microorganisms (GCM) 10K type strain sequencing project: providing services to taxonomists for standard genome sequencing and annotation.</title>
        <authorList>
            <consortium name="The Broad Institute Genomics Platform"/>
            <consortium name="The Broad Institute Genome Sequencing Center for Infectious Disease"/>
            <person name="Wu L."/>
            <person name="Ma J."/>
        </authorList>
    </citation>
    <scope>NUCLEOTIDE SEQUENCE [LARGE SCALE GENOMIC DNA]</scope>
    <source>
        <strain evidence="4">KCTC 42423</strain>
    </source>
</reference>
<dbReference type="RefSeq" id="WP_378256459.1">
    <property type="nucleotide sequence ID" value="NZ_JBHSJV010000001.1"/>
</dbReference>
<evidence type="ECO:0000256" key="1">
    <source>
        <dbReference type="SAM" id="SignalP"/>
    </source>
</evidence>
<organism evidence="3 4">
    <name type="scientific">Aquimarina hainanensis</name>
    <dbReference type="NCBI Taxonomy" id="1578017"/>
    <lineage>
        <taxon>Bacteria</taxon>
        <taxon>Pseudomonadati</taxon>
        <taxon>Bacteroidota</taxon>
        <taxon>Flavobacteriia</taxon>
        <taxon>Flavobacteriales</taxon>
        <taxon>Flavobacteriaceae</taxon>
        <taxon>Aquimarina</taxon>
    </lineage>
</organism>
<name>A0ABW5N6I5_9FLAO</name>
<comment type="caution">
    <text evidence="3">The sequence shown here is derived from an EMBL/GenBank/DDBJ whole genome shotgun (WGS) entry which is preliminary data.</text>
</comment>